<organism evidence="1 2">
    <name type="scientific">Peterkaempfera bronchialis</name>
    <dbReference type="NCBI Taxonomy" id="2126346"/>
    <lineage>
        <taxon>Bacteria</taxon>
        <taxon>Bacillati</taxon>
        <taxon>Actinomycetota</taxon>
        <taxon>Actinomycetes</taxon>
        <taxon>Kitasatosporales</taxon>
        <taxon>Streptomycetaceae</taxon>
        <taxon>Peterkaempfera</taxon>
    </lineage>
</organism>
<dbReference type="RefSeq" id="WP_111489934.1">
    <property type="nucleotide sequence ID" value="NZ_CP031264.1"/>
</dbReference>
<evidence type="ECO:0000313" key="1">
    <source>
        <dbReference type="EMBL" id="AXI78251.1"/>
    </source>
</evidence>
<dbReference type="EMBL" id="CP031264">
    <property type="protein sequence ID" value="AXI78251.1"/>
    <property type="molecule type" value="Genomic_DNA"/>
</dbReference>
<keyword evidence="2" id="KW-1185">Reference proteome</keyword>
<dbReference type="OrthoDB" id="4078179at2"/>
<dbReference type="KEGG" id="stri:C7M71_013175"/>
<sequence length="175" mass="19311">MEYDELADGIYGVFRVASNLAPPKTPTGCREHPRGAVDPVAPAGWSRCLLCNDRRRKTNQWAVPQPMSQAQATAYPVPLPPYTYEGLRQHLRAVNDLVWTLDLTSPEEDFATLADAVYAAFVVCRELARPRRKAGCDRHPGAPLDPTAEPGQECLFCIGAQRRSAAPSSALRRRP</sequence>
<reference evidence="2" key="1">
    <citation type="submission" date="2018-07" db="EMBL/GenBank/DDBJ databases">
        <title>Streptacidiphilus bronchialis DSM 106435 chromosome.</title>
        <authorList>
            <person name="Batra D."/>
            <person name="Gulvik C.A."/>
        </authorList>
    </citation>
    <scope>NUCLEOTIDE SEQUENCE [LARGE SCALE GENOMIC DNA]</scope>
    <source>
        <strain evidence="2">DSM 106435</strain>
    </source>
</reference>
<dbReference type="Proteomes" id="UP000249340">
    <property type="component" value="Chromosome"/>
</dbReference>
<protein>
    <submittedName>
        <fullName evidence="1">Uncharacterized protein</fullName>
    </submittedName>
</protein>
<dbReference type="AlphaFoldDB" id="A0A345SWZ6"/>
<evidence type="ECO:0000313" key="2">
    <source>
        <dbReference type="Proteomes" id="UP000249340"/>
    </source>
</evidence>
<accession>A0A345SWZ6</accession>
<name>A0A345SWZ6_9ACTN</name>
<gene>
    <name evidence="1" type="ORF">C7M71_013175</name>
</gene>
<proteinExistence type="predicted"/>